<evidence type="ECO:0000256" key="4">
    <source>
        <dbReference type="ARBA" id="ARBA00022692"/>
    </source>
</evidence>
<keyword evidence="6 7" id="KW-0472">Membrane</keyword>
<dbReference type="InterPro" id="IPR001173">
    <property type="entry name" value="Glyco_trans_2-like"/>
</dbReference>
<comment type="subcellular location">
    <subcellularLocation>
        <location evidence="1">Membrane</location>
        <topology evidence="1">Multi-pass membrane protein</topology>
    </subcellularLocation>
</comment>
<dbReference type="InterPro" id="IPR050256">
    <property type="entry name" value="Glycosyltransferase_2"/>
</dbReference>
<organism evidence="9 10">
    <name type="scientific">Winogradskyella bathintestinalis</name>
    <dbReference type="NCBI Taxonomy" id="3035208"/>
    <lineage>
        <taxon>Bacteria</taxon>
        <taxon>Pseudomonadati</taxon>
        <taxon>Bacteroidota</taxon>
        <taxon>Flavobacteriia</taxon>
        <taxon>Flavobacteriales</taxon>
        <taxon>Flavobacteriaceae</taxon>
        <taxon>Winogradskyella</taxon>
    </lineage>
</organism>
<name>A0ABT7ZUD5_9FLAO</name>
<evidence type="ECO:0000256" key="7">
    <source>
        <dbReference type="SAM" id="Phobius"/>
    </source>
</evidence>
<evidence type="ECO:0000259" key="8">
    <source>
        <dbReference type="Pfam" id="PF00535"/>
    </source>
</evidence>
<feature type="transmembrane region" description="Helical" evidence="7">
    <location>
        <begin position="263"/>
        <end position="289"/>
    </location>
</feature>
<reference evidence="9 10" key="1">
    <citation type="journal article" date="2023" name="Int. J. Syst. Evol. Microbiol.">
        <title>Winogradskyella bathintestinalis sp. nov., isolated from the intestine of the deep-sea loosejaw dragonfish, Malacosteus niger.</title>
        <authorList>
            <person name="Uniacke-Lowe S."/>
            <person name="Johnson C.N."/>
            <person name="Stanton C."/>
            <person name="Hill C."/>
            <person name="Ross P."/>
        </authorList>
    </citation>
    <scope>NUCLEOTIDE SEQUENCE [LARGE SCALE GENOMIC DNA]</scope>
    <source>
        <strain evidence="9 10">APC 3343</strain>
    </source>
</reference>
<comment type="caution">
    <text evidence="9">The sequence shown here is derived from an EMBL/GenBank/DDBJ whole genome shotgun (WGS) entry which is preliminary data.</text>
</comment>
<dbReference type="GO" id="GO:0016757">
    <property type="term" value="F:glycosyltransferase activity"/>
    <property type="evidence" value="ECO:0007669"/>
    <property type="project" value="UniProtKB-KW"/>
</dbReference>
<evidence type="ECO:0000313" key="10">
    <source>
        <dbReference type="Proteomes" id="UP001231197"/>
    </source>
</evidence>
<sequence>MQENEISVIIPVFNEAENLQLLYDRLIRTLSSITEHYEILFVNDGSTDNSGSKIFTIAQANANVFYIELSRNFGHQIAVSAGLEYCNANCVVIIDSDLQDPPELISELYAKHKEGFDVVYAKRQKRKGESFLKKLTAKLYYRVLKNIVSFDIPLDAGDYRLISKKVVEAIIRMPEQNKFLRGQIAWLGFKQTYVLYNRDSRQHGKSGYTYGKMFRLAFDGITGFSDKPLLFVSRLGFIISIFSFLLIIFAIFSHYILKQTITGWTSLIISAAFIGGIQLLSIGVIGEYISRINNNVKDRPLYIVNTTNIDASVKKEK</sequence>
<proteinExistence type="predicted"/>
<keyword evidence="4 7" id="KW-0812">Transmembrane</keyword>
<dbReference type="Gene3D" id="3.90.550.10">
    <property type="entry name" value="Spore Coat Polysaccharide Biosynthesis Protein SpsA, Chain A"/>
    <property type="match status" value="1"/>
</dbReference>
<feature type="domain" description="Glycosyltransferase 2-like" evidence="8">
    <location>
        <begin position="7"/>
        <end position="170"/>
    </location>
</feature>
<keyword evidence="10" id="KW-1185">Reference proteome</keyword>
<evidence type="ECO:0000256" key="6">
    <source>
        <dbReference type="ARBA" id="ARBA00023136"/>
    </source>
</evidence>
<protein>
    <submittedName>
        <fullName evidence="9">Glycosyltransferase family 2 protein</fullName>
        <ecNumber evidence="9">2.4.-.-</ecNumber>
    </submittedName>
</protein>
<dbReference type="RefSeq" id="WP_290206298.1">
    <property type="nucleotide sequence ID" value="NZ_JASDDK010000002.1"/>
</dbReference>
<dbReference type="EMBL" id="JASDDK010000002">
    <property type="protein sequence ID" value="MDN3492606.1"/>
    <property type="molecule type" value="Genomic_DNA"/>
</dbReference>
<dbReference type="InterPro" id="IPR029044">
    <property type="entry name" value="Nucleotide-diphossugar_trans"/>
</dbReference>
<accession>A0ABT7ZUD5</accession>
<keyword evidence="3 9" id="KW-0808">Transferase</keyword>
<dbReference type="Proteomes" id="UP001231197">
    <property type="component" value="Unassembled WGS sequence"/>
</dbReference>
<evidence type="ECO:0000256" key="2">
    <source>
        <dbReference type="ARBA" id="ARBA00022676"/>
    </source>
</evidence>
<feature type="transmembrane region" description="Helical" evidence="7">
    <location>
        <begin position="235"/>
        <end position="257"/>
    </location>
</feature>
<evidence type="ECO:0000256" key="3">
    <source>
        <dbReference type="ARBA" id="ARBA00022679"/>
    </source>
</evidence>
<evidence type="ECO:0000256" key="1">
    <source>
        <dbReference type="ARBA" id="ARBA00004141"/>
    </source>
</evidence>
<keyword evidence="5 7" id="KW-1133">Transmembrane helix</keyword>
<dbReference type="SUPFAM" id="SSF53448">
    <property type="entry name" value="Nucleotide-diphospho-sugar transferases"/>
    <property type="match status" value="1"/>
</dbReference>
<dbReference type="PANTHER" id="PTHR48090:SF1">
    <property type="entry name" value="PROPHAGE BACTOPRENOL GLUCOSYL TRANSFERASE HOMOLOG"/>
    <property type="match status" value="1"/>
</dbReference>
<gene>
    <name evidence="9" type="ORF">QMA06_07730</name>
</gene>
<evidence type="ECO:0000256" key="5">
    <source>
        <dbReference type="ARBA" id="ARBA00022989"/>
    </source>
</evidence>
<keyword evidence="2 9" id="KW-0328">Glycosyltransferase</keyword>
<dbReference type="Pfam" id="PF00535">
    <property type="entry name" value="Glycos_transf_2"/>
    <property type="match status" value="1"/>
</dbReference>
<dbReference type="EC" id="2.4.-.-" evidence="9"/>
<dbReference type="PANTHER" id="PTHR48090">
    <property type="entry name" value="UNDECAPRENYL-PHOSPHATE 4-DEOXY-4-FORMAMIDO-L-ARABINOSE TRANSFERASE-RELATED"/>
    <property type="match status" value="1"/>
</dbReference>
<dbReference type="CDD" id="cd04187">
    <property type="entry name" value="DPM1_like_bac"/>
    <property type="match status" value="1"/>
</dbReference>
<evidence type="ECO:0000313" key="9">
    <source>
        <dbReference type="EMBL" id="MDN3492606.1"/>
    </source>
</evidence>